<feature type="binding site" evidence="7">
    <location>
        <position position="109"/>
    </location>
    <ligand>
        <name>Zn(2+)</name>
        <dbReference type="ChEBI" id="CHEBI:29105"/>
        <note>catalytic</note>
    </ligand>
</feature>
<proteinExistence type="inferred from homology"/>
<sequence>MISFNYEMEFHLVDEAEWSNWLNDVILNENREKGELSYVFCTDEYLHKINIEYLNHDTYTDIITFDYSVGKKLHGDIYISVERVTENAGTYRCSVKEEMARVMVHGLLHLCGYKDKSTVEATIMRGKEDFYLSRFASLGS</sequence>
<dbReference type="Proteomes" id="UP000676776">
    <property type="component" value="Unassembled WGS sequence"/>
</dbReference>
<keyword evidence="5 7" id="KW-0378">Hydrolase</keyword>
<comment type="caution">
    <text evidence="8">The sequence shown here is derived from an EMBL/GenBank/DDBJ whole genome shotgun (WGS) entry which is preliminary data.</text>
</comment>
<keyword evidence="2 7" id="KW-0540">Nuclease</keyword>
<feature type="binding site" evidence="7">
    <location>
        <position position="105"/>
    </location>
    <ligand>
        <name>Zn(2+)</name>
        <dbReference type="ChEBI" id="CHEBI:29105"/>
        <note>catalytic</note>
    </ligand>
</feature>
<keyword evidence="7" id="KW-0698">rRNA processing</keyword>
<keyword evidence="7" id="KW-0690">Ribosome biogenesis</keyword>
<evidence type="ECO:0000256" key="6">
    <source>
        <dbReference type="ARBA" id="ARBA00022833"/>
    </source>
</evidence>
<dbReference type="Gene3D" id="3.40.390.30">
    <property type="entry name" value="Metalloproteases ('zincins'), catalytic domain"/>
    <property type="match status" value="1"/>
</dbReference>
<accession>A0ABS3SYF7</accession>
<keyword evidence="6 7" id="KW-0862">Zinc</keyword>
<name>A0ABS3SYF7_9FLAO</name>
<evidence type="ECO:0000256" key="7">
    <source>
        <dbReference type="HAMAP-Rule" id="MF_00009"/>
    </source>
</evidence>
<evidence type="ECO:0000313" key="9">
    <source>
        <dbReference type="Proteomes" id="UP000676776"/>
    </source>
</evidence>
<dbReference type="EMBL" id="JAGEVF010000001">
    <property type="protein sequence ID" value="MBO3115249.1"/>
    <property type="molecule type" value="Genomic_DNA"/>
</dbReference>
<keyword evidence="3 7" id="KW-0479">Metal-binding</keyword>
<evidence type="ECO:0000256" key="3">
    <source>
        <dbReference type="ARBA" id="ARBA00022723"/>
    </source>
</evidence>
<keyword evidence="4 7" id="KW-0255">Endonuclease</keyword>
<evidence type="ECO:0000313" key="8">
    <source>
        <dbReference type="EMBL" id="MBO3115249.1"/>
    </source>
</evidence>
<comment type="cofactor">
    <cofactor evidence="7">
        <name>Zn(2+)</name>
        <dbReference type="ChEBI" id="CHEBI:29105"/>
    </cofactor>
    <text evidence="7">Binds 1 zinc ion.</text>
</comment>
<evidence type="ECO:0000256" key="5">
    <source>
        <dbReference type="ARBA" id="ARBA00022801"/>
    </source>
</evidence>
<evidence type="ECO:0000256" key="1">
    <source>
        <dbReference type="ARBA" id="ARBA00010875"/>
    </source>
</evidence>
<dbReference type="NCBIfam" id="TIGR00043">
    <property type="entry name" value="rRNA maturation RNase YbeY"/>
    <property type="match status" value="1"/>
</dbReference>
<evidence type="ECO:0000256" key="2">
    <source>
        <dbReference type="ARBA" id="ARBA00022722"/>
    </source>
</evidence>
<reference evidence="8 9" key="1">
    <citation type="submission" date="2021-03" db="EMBL/GenBank/DDBJ databases">
        <title>Winogradskyella sp. nov., isolated from costal sediment.</title>
        <authorList>
            <person name="Gao C."/>
        </authorList>
    </citation>
    <scope>NUCLEOTIDE SEQUENCE [LARGE SCALE GENOMIC DNA]</scope>
    <source>
        <strain evidence="8 9">DF17</strain>
    </source>
</reference>
<comment type="subcellular location">
    <subcellularLocation>
        <location evidence="7">Cytoplasm</location>
    </subcellularLocation>
</comment>
<dbReference type="EC" id="3.1.-.-" evidence="7"/>
<feature type="binding site" evidence="7">
    <location>
        <position position="115"/>
    </location>
    <ligand>
        <name>Zn(2+)</name>
        <dbReference type="ChEBI" id="CHEBI:29105"/>
        <note>catalytic</note>
    </ligand>
</feature>
<protein>
    <recommendedName>
        <fullName evidence="7">Endoribonuclease YbeY</fullName>
        <ecNumber evidence="7">3.1.-.-</ecNumber>
    </recommendedName>
</protein>
<dbReference type="InterPro" id="IPR023091">
    <property type="entry name" value="MetalPrtase_cat_dom_sf_prd"/>
</dbReference>
<keyword evidence="9" id="KW-1185">Reference proteome</keyword>
<dbReference type="RefSeq" id="WP_208152024.1">
    <property type="nucleotide sequence ID" value="NZ_JAGEVF010000001.1"/>
</dbReference>
<comment type="function">
    <text evidence="7">Single strand-specific metallo-endoribonuclease involved in late-stage 70S ribosome quality control and in maturation of the 3' terminus of the 16S rRNA.</text>
</comment>
<dbReference type="Pfam" id="PF02130">
    <property type="entry name" value="YbeY"/>
    <property type="match status" value="1"/>
</dbReference>
<dbReference type="PANTHER" id="PTHR46986">
    <property type="entry name" value="ENDORIBONUCLEASE YBEY, CHLOROPLASTIC"/>
    <property type="match status" value="1"/>
</dbReference>
<dbReference type="InterPro" id="IPR002036">
    <property type="entry name" value="YbeY"/>
</dbReference>
<comment type="similarity">
    <text evidence="1 7">Belongs to the endoribonuclease YbeY family.</text>
</comment>
<evidence type="ECO:0000256" key="4">
    <source>
        <dbReference type="ARBA" id="ARBA00022759"/>
    </source>
</evidence>
<dbReference type="PANTHER" id="PTHR46986:SF1">
    <property type="entry name" value="ENDORIBONUCLEASE YBEY, CHLOROPLASTIC"/>
    <property type="match status" value="1"/>
</dbReference>
<organism evidence="8 9">
    <name type="scientific">Winogradskyella pelagia</name>
    <dbReference type="NCBI Taxonomy" id="2819984"/>
    <lineage>
        <taxon>Bacteria</taxon>
        <taxon>Pseudomonadati</taxon>
        <taxon>Bacteroidota</taxon>
        <taxon>Flavobacteriia</taxon>
        <taxon>Flavobacteriales</taxon>
        <taxon>Flavobacteriaceae</taxon>
        <taxon>Winogradskyella</taxon>
    </lineage>
</organism>
<keyword evidence="7" id="KW-0963">Cytoplasm</keyword>
<dbReference type="SUPFAM" id="SSF55486">
    <property type="entry name" value="Metalloproteases ('zincins'), catalytic domain"/>
    <property type="match status" value="1"/>
</dbReference>
<dbReference type="HAMAP" id="MF_00009">
    <property type="entry name" value="Endoribonucl_YbeY"/>
    <property type="match status" value="1"/>
</dbReference>
<gene>
    <name evidence="7 8" type="primary">ybeY</name>
    <name evidence="8" type="ORF">J4050_00725</name>
</gene>